<comment type="similarity">
    <text evidence="1">Belongs to the short-chain dehydrogenases/reductases (SDR) family.</text>
</comment>
<evidence type="ECO:0000256" key="1">
    <source>
        <dbReference type="ARBA" id="ARBA00006484"/>
    </source>
</evidence>
<evidence type="ECO:0000313" key="3">
    <source>
        <dbReference type="EMBL" id="QXM23944.1"/>
    </source>
</evidence>
<dbReference type="Pfam" id="PF00106">
    <property type="entry name" value="adh_short"/>
    <property type="match status" value="1"/>
</dbReference>
<dbReference type="InterPro" id="IPR020904">
    <property type="entry name" value="Sc_DH/Rdtase_CS"/>
</dbReference>
<dbReference type="KEGG" id="elio:KO353_11690"/>
<dbReference type="Proteomes" id="UP000694001">
    <property type="component" value="Chromosome"/>
</dbReference>
<dbReference type="GO" id="GO:0016491">
    <property type="term" value="F:oxidoreductase activity"/>
    <property type="evidence" value="ECO:0007669"/>
    <property type="project" value="UniProtKB-KW"/>
</dbReference>
<dbReference type="PANTHER" id="PTHR43391">
    <property type="entry name" value="RETINOL DEHYDROGENASE-RELATED"/>
    <property type="match status" value="1"/>
</dbReference>
<dbReference type="PANTHER" id="PTHR43391:SF86">
    <property type="entry name" value="SHORT-CHAIN DEHYDROGENASE_REDUCTASE FAMILY PROTEIN"/>
    <property type="match status" value="1"/>
</dbReference>
<evidence type="ECO:0000313" key="4">
    <source>
        <dbReference type="Proteomes" id="UP000694001"/>
    </source>
</evidence>
<dbReference type="AlphaFoldDB" id="A0A975U1I1"/>
<keyword evidence="2" id="KW-0560">Oxidoreductase</keyword>
<dbReference type="PROSITE" id="PS00061">
    <property type="entry name" value="ADH_SHORT"/>
    <property type="match status" value="1"/>
</dbReference>
<dbReference type="RefSeq" id="WP_218284877.1">
    <property type="nucleotide sequence ID" value="NZ_CP076448.1"/>
</dbReference>
<proteinExistence type="inferred from homology"/>
<keyword evidence="4" id="KW-1185">Reference proteome</keyword>
<dbReference type="InterPro" id="IPR002347">
    <property type="entry name" value="SDR_fam"/>
</dbReference>
<reference evidence="3" key="1">
    <citation type="submission" date="2021-06" db="EMBL/GenBank/DDBJ databases">
        <title>Elioraea tepida, sp. nov., a moderately thermophilic aerobic anoxygenic phototrophic bacterium isolated from an alkaline siliceous hot spring mat community in Yellowstone National Park, WY, USA.</title>
        <authorList>
            <person name="Saini M.K."/>
            <person name="Yoshida S."/>
            <person name="Sebastian A."/>
            <person name="Hirose S."/>
            <person name="Hara E."/>
            <person name="Tamaki H."/>
            <person name="Soulier N.T."/>
            <person name="Albert I."/>
            <person name="Hanada S."/>
            <person name="Bryant D.A."/>
            <person name="Tank M."/>
        </authorList>
    </citation>
    <scope>NUCLEOTIDE SEQUENCE</scope>
    <source>
        <strain evidence="3">MS-P2</strain>
    </source>
</reference>
<accession>A0A975U1I1</accession>
<protein>
    <submittedName>
        <fullName evidence="3">SDR family NAD(P)-dependent oxidoreductase</fullName>
    </submittedName>
</protein>
<sequence length="231" mass="24558">MLDAEGRVVMVSGAARGIGRAVVLQLLASGFSVSAGVRDRHDLPPSNRLFTHRYDAEDPASADAWADATADRFGRIDAVVAAAGINPMARLLDRDDTALDALWAVNVKGPKHLVRAAWPHLVASGSGRVAILASLSGKRVANENMGYAASKFAAVALAHAIRREGWEHGIRATAICPGFVATDMTAHVTSHPREQMTQPEDLAVLIETVLRLPAHAVAAELLVNCRLEPTL</sequence>
<dbReference type="GO" id="GO:0005829">
    <property type="term" value="C:cytosol"/>
    <property type="evidence" value="ECO:0007669"/>
    <property type="project" value="TreeGrafter"/>
</dbReference>
<name>A0A975U1I1_9PROT</name>
<gene>
    <name evidence="3" type="ORF">KO353_11690</name>
</gene>
<evidence type="ECO:0000256" key="2">
    <source>
        <dbReference type="ARBA" id="ARBA00023002"/>
    </source>
</evidence>
<organism evidence="3 4">
    <name type="scientific">Elioraea tepida</name>
    <dbReference type="NCBI Taxonomy" id="2843330"/>
    <lineage>
        <taxon>Bacteria</taxon>
        <taxon>Pseudomonadati</taxon>
        <taxon>Pseudomonadota</taxon>
        <taxon>Alphaproteobacteria</taxon>
        <taxon>Acetobacterales</taxon>
        <taxon>Elioraeaceae</taxon>
        <taxon>Elioraea</taxon>
    </lineage>
</organism>
<dbReference type="EMBL" id="CP076448">
    <property type="protein sequence ID" value="QXM23944.1"/>
    <property type="molecule type" value="Genomic_DNA"/>
</dbReference>